<dbReference type="AlphaFoldDB" id="A0A835GWA1"/>
<keyword evidence="1" id="KW-0472">Membrane</keyword>
<keyword evidence="1" id="KW-1133">Transmembrane helix</keyword>
<accession>A0A835GWA1</accession>
<evidence type="ECO:0000313" key="3">
    <source>
        <dbReference type="Proteomes" id="UP000631114"/>
    </source>
</evidence>
<reference evidence="2 3" key="1">
    <citation type="submission" date="2020-10" db="EMBL/GenBank/DDBJ databases">
        <title>The Coptis chinensis genome and diversification of protoberbering-type alkaloids.</title>
        <authorList>
            <person name="Wang B."/>
            <person name="Shu S."/>
            <person name="Song C."/>
            <person name="Liu Y."/>
        </authorList>
    </citation>
    <scope>NUCLEOTIDE SEQUENCE [LARGE SCALE GENOMIC DNA]</scope>
    <source>
        <strain evidence="2">HL-2020</strain>
        <tissue evidence="2">Leaf</tissue>
    </source>
</reference>
<dbReference type="Proteomes" id="UP000631114">
    <property type="component" value="Unassembled WGS sequence"/>
</dbReference>
<dbReference type="OrthoDB" id="619536at2759"/>
<protein>
    <submittedName>
        <fullName evidence="2">Uncharacterized protein</fullName>
    </submittedName>
</protein>
<sequence length="218" mass="24191">MSGANNIKRYVEGDRYANVGDSTLGFDSEDPPGHLLGLSGDISFDIGRRGLVLGLGVSCQVRVSDDGSNFKCKYKFKPYFYAATKMILLFLLNFLKADFKICLGLASSSYSKVSNVVYRCINTFTDFTRGILGTYMEDDDTVLRSKTPMVEYASVNVSSITFSLDQIREVKSKIGAMLDQRLWGAINLVSTHLPSRITSNIKVQVNKILVVLAYLEHP</sequence>
<feature type="transmembrane region" description="Helical" evidence="1">
    <location>
        <begin position="78"/>
        <end position="95"/>
    </location>
</feature>
<gene>
    <name evidence="2" type="ORF">IFM89_013421</name>
</gene>
<dbReference type="EMBL" id="JADFTS010000009">
    <property type="protein sequence ID" value="KAF9588569.1"/>
    <property type="molecule type" value="Genomic_DNA"/>
</dbReference>
<evidence type="ECO:0000313" key="2">
    <source>
        <dbReference type="EMBL" id="KAF9588569.1"/>
    </source>
</evidence>
<proteinExistence type="predicted"/>
<comment type="caution">
    <text evidence="2">The sequence shown here is derived from an EMBL/GenBank/DDBJ whole genome shotgun (WGS) entry which is preliminary data.</text>
</comment>
<keyword evidence="3" id="KW-1185">Reference proteome</keyword>
<name>A0A835GWA1_9MAGN</name>
<keyword evidence="1" id="KW-0812">Transmembrane</keyword>
<organism evidence="2 3">
    <name type="scientific">Coptis chinensis</name>
    <dbReference type="NCBI Taxonomy" id="261450"/>
    <lineage>
        <taxon>Eukaryota</taxon>
        <taxon>Viridiplantae</taxon>
        <taxon>Streptophyta</taxon>
        <taxon>Embryophyta</taxon>
        <taxon>Tracheophyta</taxon>
        <taxon>Spermatophyta</taxon>
        <taxon>Magnoliopsida</taxon>
        <taxon>Ranunculales</taxon>
        <taxon>Ranunculaceae</taxon>
        <taxon>Coptidoideae</taxon>
        <taxon>Coptis</taxon>
    </lineage>
</organism>
<evidence type="ECO:0000256" key="1">
    <source>
        <dbReference type="SAM" id="Phobius"/>
    </source>
</evidence>